<sequence length="295" mass="34240">MLMEEIMSILILWDQIPLENPFLETLVTMEAFLRKKQILHWTYLFSQLVSQWAQWLENIALGSRSILERIFTFPAFGNGRQGDEELPSVLSPIQEERLQNLKQRLLIPFDGSCDDHQESLRQLWRLAYPDRSIPALKSEQWKEMGWQGPDPSTDFRGGGFISLENLIFFAKNYPDSFQNLLHKKEGKRSKWEYPFAVAGINISFMLVQMLELQSGTPTSKAGIRFLELLAEDEGAFDHLYCVAFSLMDDQWLAKKASYMEFNDVLRCTRIQLEHELTLKDVYSVTDLPAYSLLSL</sequence>
<proteinExistence type="predicted"/>
<dbReference type="PROSITE" id="PS51335">
    <property type="entry name" value="ELMO"/>
    <property type="match status" value="1"/>
</dbReference>
<comment type="caution">
    <text evidence="2">The sequence shown here is derived from an EMBL/GenBank/DDBJ whole genome shotgun (WGS) entry which is preliminary data.</text>
</comment>
<organism evidence="2 3">
    <name type="scientific">Vanilla planifolia</name>
    <name type="common">Vanilla</name>
    <dbReference type="NCBI Taxonomy" id="51239"/>
    <lineage>
        <taxon>Eukaryota</taxon>
        <taxon>Viridiplantae</taxon>
        <taxon>Streptophyta</taxon>
        <taxon>Embryophyta</taxon>
        <taxon>Tracheophyta</taxon>
        <taxon>Spermatophyta</taxon>
        <taxon>Magnoliopsida</taxon>
        <taxon>Liliopsida</taxon>
        <taxon>Asparagales</taxon>
        <taxon>Orchidaceae</taxon>
        <taxon>Vanilloideae</taxon>
        <taxon>Vanilleae</taxon>
        <taxon>Vanilla</taxon>
    </lineage>
</organism>
<dbReference type="InterPro" id="IPR006816">
    <property type="entry name" value="ELMO_dom"/>
</dbReference>
<dbReference type="EMBL" id="JADCNM010000122">
    <property type="protein sequence ID" value="KAG0450492.1"/>
    <property type="molecule type" value="Genomic_DNA"/>
</dbReference>
<dbReference type="AlphaFoldDB" id="A0A835PHL6"/>
<dbReference type="PANTHER" id="PTHR12771:SF56">
    <property type="entry name" value="CED-12"/>
    <property type="match status" value="1"/>
</dbReference>
<name>A0A835PHL6_VANPL</name>
<dbReference type="InterPro" id="IPR050868">
    <property type="entry name" value="ELMO_domain-containing"/>
</dbReference>
<dbReference type="Proteomes" id="UP000639772">
    <property type="component" value="Unassembled WGS sequence"/>
</dbReference>
<dbReference type="OrthoDB" id="67155at2759"/>
<reference evidence="2 3" key="1">
    <citation type="journal article" date="2020" name="Nat. Food">
        <title>A phased Vanilla planifolia genome enables genetic improvement of flavour and production.</title>
        <authorList>
            <person name="Hasing T."/>
            <person name="Tang H."/>
            <person name="Brym M."/>
            <person name="Khazi F."/>
            <person name="Huang T."/>
            <person name="Chambers A.H."/>
        </authorList>
    </citation>
    <scope>NUCLEOTIDE SEQUENCE [LARGE SCALE GENOMIC DNA]</scope>
    <source>
        <tissue evidence="2">Leaf</tissue>
    </source>
</reference>
<evidence type="ECO:0000313" key="2">
    <source>
        <dbReference type="EMBL" id="KAG0450492.1"/>
    </source>
</evidence>
<dbReference type="Pfam" id="PF04727">
    <property type="entry name" value="ELMO_CED12"/>
    <property type="match status" value="1"/>
</dbReference>
<evidence type="ECO:0000313" key="3">
    <source>
        <dbReference type="Proteomes" id="UP000639772"/>
    </source>
</evidence>
<feature type="domain" description="ELMO" evidence="1">
    <location>
        <begin position="115"/>
        <end position="276"/>
    </location>
</feature>
<protein>
    <recommendedName>
        <fullName evidence="1">ELMO domain-containing protein</fullName>
    </recommendedName>
</protein>
<gene>
    <name evidence="2" type="ORF">HPP92_026721</name>
</gene>
<accession>A0A835PHL6</accession>
<evidence type="ECO:0000259" key="1">
    <source>
        <dbReference type="PROSITE" id="PS51335"/>
    </source>
</evidence>
<dbReference type="PANTHER" id="PTHR12771">
    <property type="entry name" value="ENGULFMENT AND CELL MOTILITY"/>
    <property type="match status" value="1"/>
</dbReference>